<keyword evidence="2" id="KW-0472">Membrane</keyword>
<accession>A0A8B9VKW5</accession>
<organism evidence="3 4">
    <name type="scientific">Anas zonorhyncha</name>
    <name type="common">Eastern spot-billed duck</name>
    <dbReference type="NCBI Taxonomy" id="75864"/>
    <lineage>
        <taxon>Eukaryota</taxon>
        <taxon>Metazoa</taxon>
        <taxon>Chordata</taxon>
        <taxon>Craniata</taxon>
        <taxon>Vertebrata</taxon>
        <taxon>Euteleostomi</taxon>
        <taxon>Archelosauria</taxon>
        <taxon>Archosauria</taxon>
        <taxon>Dinosauria</taxon>
        <taxon>Saurischia</taxon>
        <taxon>Theropoda</taxon>
        <taxon>Coelurosauria</taxon>
        <taxon>Aves</taxon>
        <taxon>Neognathae</taxon>
        <taxon>Galloanserae</taxon>
        <taxon>Anseriformes</taxon>
        <taxon>Anatidae</taxon>
        <taxon>Anatinae</taxon>
        <taxon>Anas</taxon>
    </lineage>
</organism>
<dbReference type="Gene3D" id="1.10.287.210">
    <property type="match status" value="1"/>
</dbReference>
<dbReference type="InterPro" id="IPR018154">
    <property type="entry name" value="TLV/ENV_coat_polyprotein"/>
</dbReference>
<keyword evidence="1" id="KW-1015">Disulfide bond</keyword>
<evidence type="ECO:0000256" key="1">
    <source>
        <dbReference type="ARBA" id="ARBA00023157"/>
    </source>
</evidence>
<evidence type="ECO:0000313" key="3">
    <source>
        <dbReference type="Ensembl" id="ENSAZOP00000023851.1"/>
    </source>
</evidence>
<sequence>MDHDPNWTSKIAFFQILMIVGVWLSDLGWATWDENLHLTLIQTVSQVINKTNCWVCTHLPEHGNKGTNLWENTSWGRKYEEVLELEVSSFVPLESYYVCVQRCNPPRGMGKQDCINTDTTYVGNQTSCNRTIDISTTSGWANSTSWPVPEGKGWYWLCNDTARKVLPENWKGTCTLGAVVPNLTIHDVAPRGYLRNHIRRIRRKINNPLIERHTAFHSFVRWFIPWLGVSELEKAIVNISAIIEKLENKTLDAIKAQQEEISSLSQVVLQNRMALDLLLAAQGGVCTVINTSCCMYVDQSGRISTDLEEIWKQTRVLHEISKDDLSWSFSEIWNKLTSWLPNFQWLKQVFIALITLVVLGIFVCMLFRLLRVCEQRPCRARCPFATSFVFLKHNSSSKSRIKERDARAHANRLGGVRALPNPFWVTLQTGTFYFFILSDVLPCPQTPSWPFGDG</sequence>
<dbReference type="PANTHER" id="PTHR10424:SF73">
    <property type="entry name" value="ENDOGENOUS RETROVIRUS GROUP FC1 ENV POLYPROTEIN-RELATED"/>
    <property type="match status" value="1"/>
</dbReference>
<keyword evidence="4" id="KW-1185">Reference proteome</keyword>
<name>A0A8B9VKW5_9AVES</name>
<evidence type="ECO:0000256" key="2">
    <source>
        <dbReference type="SAM" id="Phobius"/>
    </source>
</evidence>
<dbReference type="AlphaFoldDB" id="A0A8B9VKW5"/>
<evidence type="ECO:0008006" key="5">
    <source>
        <dbReference type="Google" id="ProtNLM"/>
    </source>
</evidence>
<dbReference type="Pfam" id="PF00429">
    <property type="entry name" value="TLV_coat"/>
    <property type="match status" value="1"/>
</dbReference>
<dbReference type="Proteomes" id="UP000694549">
    <property type="component" value="Unplaced"/>
</dbReference>
<feature type="transmembrane region" description="Helical" evidence="2">
    <location>
        <begin position="349"/>
        <end position="370"/>
    </location>
</feature>
<reference evidence="3" key="1">
    <citation type="submission" date="2025-08" db="UniProtKB">
        <authorList>
            <consortium name="Ensembl"/>
        </authorList>
    </citation>
    <scope>IDENTIFICATION</scope>
</reference>
<keyword evidence="2" id="KW-1133">Transmembrane helix</keyword>
<dbReference type="PANTHER" id="PTHR10424">
    <property type="entry name" value="VIRAL ENVELOPE PROTEIN"/>
    <property type="match status" value="1"/>
</dbReference>
<protein>
    <recommendedName>
        <fullName evidence="5">Envelope glycoprotein</fullName>
    </recommendedName>
</protein>
<evidence type="ECO:0000313" key="4">
    <source>
        <dbReference type="Proteomes" id="UP000694549"/>
    </source>
</evidence>
<dbReference type="Ensembl" id="ENSAZOT00000025605.1">
    <property type="protein sequence ID" value="ENSAZOP00000023851.1"/>
    <property type="gene ID" value="ENSAZOG00000015401.1"/>
</dbReference>
<dbReference type="SUPFAM" id="SSF58069">
    <property type="entry name" value="Virus ectodomain"/>
    <property type="match status" value="1"/>
</dbReference>
<keyword evidence="2" id="KW-0812">Transmembrane</keyword>
<reference evidence="3" key="2">
    <citation type="submission" date="2025-09" db="UniProtKB">
        <authorList>
            <consortium name="Ensembl"/>
        </authorList>
    </citation>
    <scope>IDENTIFICATION</scope>
</reference>
<feature type="transmembrane region" description="Helical" evidence="2">
    <location>
        <begin position="12"/>
        <end position="32"/>
    </location>
</feature>
<proteinExistence type="predicted"/>